<dbReference type="AlphaFoldDB" id="A0A3B0BGL5"/>
<evidence type="ECO:0000259" key="1">
    <source>
        <dbReference type="Pfam" id="PF05547"/>
    </source>
</evidence>
<dbReference type="Proteomes" id="UP000270343">
    <property type="component" value="Unassembled WGS sequence"/>
</dbReference>
<dbReference type="InterPro" id="IPR008757">
    <property type="entry name" value="Peptidase_M6-like_domain"/>
</dbReference>
<gene>
    <name evidence="2" type="ORF">D7231_16355</name>
</gene>
<sequence>MPKGTTFEDYYYVWRSARRGEKRVGLDDGAAGVGPAFAGRELITPPSKKLKGVIHTLVLLVDFPDRPHDPDHRPGHYEQLLFSANSLPTGSMRDYYRTVSGFQSFSENGIDVQGEVHGWFRLPQPLSFYADGNSGLTEEGFPRNSQGMARDAVRLALEAGVDFTPFDVLDEKMVTALFIVHAGRGAEEIEGPEGRDEIWSLKWGIPGGIKVAPGLKVETFLTVPEDCAMGVCAHEWGHLAARWADYYDTGELEATKSNGLGDYCLMASGNWGNHGLTPTLPNGMLRMFHGWVTPRNIAATTKDVVLRPAAETGDLLFVQNPDTMTDLQYLIVEYRRRRRQDAAAPDEGIACYVVDQAIADVNREDRLAIELMQADGKRDLGAIFGRGNRGDSDDLYPSLGNATLGESTRPALNLPNGKFSGVTIEVQGNPGDKEMGVDIHME</sequence>
<dbReference type="OrthoDB" id="275270at2"/>
<keyword evidence="3" id="KW-1185">Reference proteome</keyword>
<proteinExistence type="predicted"/>
<keyword evidence="2" id="KW-0482">Metalloprotease</keyword>
<dbReference type="PANTHER" id="PTHR41775">
    <property type="entry name" value="SECRETED PROTEIN-RELATED"/>
    <property type="match status" value="1"/>
</dbReference>
<organism evidence="2 3">
    <name type="scientific">Streptomyces klenkii</name>
    <dbReference type="NCBI Taxonomy" id="1420899"/>
    <lineage>
        <taxon>Bacteria</taxon>
        <taxon>Bacillati</taxon>
        <taxon>Actinomycetota</taxon>
        <taxon>Actinomycetes</taxon>
        <taxon>Kitasatosporales</taxon>
        <taxon>Streptomycetaceae</taxon>
        <taxon>Streptomyces</taxon>
    </lineage>
</organism>
<protein>
    <submittedName>
        <fullName evidence="2">M6 family metalloprotease domain-containing protein</fullName>
    </submittedName>
</protein>
<comment type="caution">
    <text evidence="2">The sequence shown here is derived from an EMBL/GenBank/DDBJ whole genome shotgun (WGS) entry which is preliminary data.</text>
</comment>
<dbReference type="Pfam" id="PF05547">
    <property type="entry name" value="Peptidase_M6"/>
    <property type="match status" value="1"/>
</dbReference>
<keyword evidence="2" id="KW-0378">Hydrolase</keyword>
<name>A0A3B0BGL5_9ACTN</name>
<keyword evidence="2" id="KW-0645">Protease</keyword>
<feature type="domain" description="Peptidase M6-like" evidence="1">
    <location>
        <begin position="57"/>
        <end position="273"/>
    </location>
</feature>
<evidence type="ECO:0000313" key="2">
    <source>
        <dbReference type="EMBL" id="RKN71792.1"/>
    </source>
</evidence>
<dbReference type="GO" id="GO:0008237">
    <property type="term" value="F:metallopeptidase activity"/>
    <property type="evidence" value="ECO:0007669"/>
    <property type="project" value="UniProtKB-KW"/>
</dbReference>
<dbReference type="NCBIfam" id="TIGR03296">
    <property type="entry name" value="M6dom_TIGR03296"/>
    <property type="match status" value="1"/>
</dbReference>
<dbReference type="GO" id="GO:0006508">
    <property type="term" value="P:proteolysis"/>
    <property type="evidence" value="ECO:0007669"/>
    <property type="project" value="UniProtKB-KW"/>
</dbReference>
<accession>A0A3B0BGL5</accession>
<reference evidence="2 3" key="1">
    <citation type="journal article" date="2015" name="Antonie Van Leeuwenhoek">
        <title>Streptomyces klenkii sp. nov., isolated from deep marine sediment.</title>
        <authorList>
            <person name="Veyisoglu A."/>
            <person name="Sahin N."/>
        </authorList>
    </citation>
    <scope>NUCLEOTIDE SEQUENCE [LARGE SCALE GENOMIC DNA]</scope>
    <source>
        <strain evidence="2 3">KCTC 29202</strain>
    </source>
</reference>
<dbReference type="PANTHER" id="PTHR41775:SF1">
    <property type="entry name" value="PEPTIDASE M6-LIKE DOMAIN-CONTAINING PROTEIN"/>
    <property type="match status" value="1"/>
</dbReference>
<dbReference type="EMBL" id="RBAM01000006">
    <property type="protein sequence ID" value="RKN71792.1"/>
    <property type="molecule type" value="Genomic_DNA"/>
</dbReference>
<evidence type="ECO:0000313" key="3">
    <source>
        <dbReference type="Proteomes" id="UP000270343"/>
    </source>
</evidence>